<dbReference type="InterPro" id="IPR028090">
    <property type="entry name" value="JAB_dom_prok"/>
</dbReference>
<name>A0A538TQG0_UNCEI</name>
<keyword evidence="1" id="KW-0645">Protease</keyword>
<evidence type="ECO:0000256" key="1">
    <source>
        <dbReference type="ARBA" id="ARBA00022670"/>
    </source>
</evidence>
<keyword evidence="4" id="KW-0862">Zinc</keyword>
<keyword evidence="3" id="KW-0378">Hydrolase</keyword>
<dbReference type="InterPro" id="IPR000555">
    <property type="entry name" value="JAMM/MPN+_dom"/>
</dbReference>
<evidence type="ECO:0000256" key="5">
    <source>
        <dbReference type="ARBA" id="ARBA00023049"/>
    </source>
</evidence>
<dbReference type="Gene3D" id="3.40.140.10">
    <property type="entry name" value="Cytidine Deaminase, domain 2"/>
    <property type="match status" value="1"/>
</dbReference>
<keyword evidence="2" id="KW-0479">Metal-binding</keyword>
<accession>A0A538TQG0</accession>
<dbReference type="GO" id="GO:0008235">
    <property type="term" value="F:metalloexopeptidase activity"/>
    <property type="evidence" value="ECO:0007669"/>
    <property type="project" value="TreeGrafter"/>
</dbReference>
<dbReference type="Pfam" id="PF14464">
    <property type="entry name" value="Prok-JAB"/>
    <property type="match status" value="1"/>
</dbReference>
<evidence type="ECO:0000313" key="8">
    <source>
        <dbReference type="EMBL" id="TMQ65838.1"/>
    </source>
</evidence>
<dbReference type="PANTHER" id="PTHR34858">
    <property type="entry name" value="CYSO-CYSTEINE PEPTIDASE"/>
    <property type="match status" value="1"/>
</dbReference>
<dbReference type="InterPro" id="IPR051929">
    <property type="entry name" value="VirAsm_ModProt"/>
</dbReference>
<dbReference type="InterPro" id="IPR037518">
    <property type="entry name" value="MPN"/>
</dbReference>
<dbReference type="GO" id="GO:0008270">
    <property type="term" value="F:zinc ion binding"/>
    <property type="evidence" value="ECO:0007669"/>
    <property type="project" value="TreeGrafter"/>
</dbReference>
<dbReference type="EMBL" id="VBOY01000064">
    <property type="protein sequence ID" value="TMQ65838.1"/>
    <property type="molecule type" value="Genomic_DNA"/>
</dbReference>
<dbReference type="FunFam" id="3.40.140.10:FF:000085">
    <property type="entry name" value="Mov34/MPN/PAD-1 family protein"/>
    <property type="match status" value="1"/>
</dbReference>
<dbReference type="CDD" id="cd08070">
    <property type="entry name" value="MPN_like"/>
    <property type="match status" value="1"/>
</dbReference>
<comment type="caution">
    <text evidence="8">The sequence shown here is derived from an EMBL/GenBank/DDBJ whole genome shotgun (WGS) entry which is preliminary data.</text>
</comment>
<evidence type="ECO:0000256" key="2">
    <source>
        <dbReference type="ARBA" id="ARBA00022723"/>
    </source>
</evidence>
<evidence type="ECO:0000256" key="6">
    <source>
        <dbReference type="SAM" id="MobiDB-lite"/>
    </source>
</evidence>
<protein>
    <submittedName>
        <fullName evidence="8">M67 family metallopeptidase</fullName>
    </submittedName>
</protein>
<organism evidence="8 9">
    <name type="scientific">Eiseniibacteriota bacterium</name>
    <dbReference type="NCBI Taxonomy" id="2212470"/>
    <lineage>
        <taxon>Bacteria</taxon>
        <taxon>Candidatus Eiseniibacteriota</taxon>
    </lineage>
</organism>
<sequence>MRLRVQETEQIHAHVSRAYPEEGCGVLLGWDRGDAREVARAVPIQNQHEDSKGNRYLIAPEQFLAAEREARDAGLDVVGFFHSHPDHPARPSAFDLEHAWPFYSYMIVCVEHGRATDMRAWRLAEDRSGFEPETLEVLSDGTPGQGGDRGA</sequence>
<evidence type="ECO:0000313" key="9">
    <source>
        <dbReference type="Proteomes" id="UP000316609"/>
    </source>
</evidence>
<dbReference type="SUPFAM" id="SSF102712">
    <property type="entry name" value="JAB1/MPN domain"/>
    <property type="match status" value="1"/>
</dbReference>
<evidence type="ECO:0000256" key="3">
    <source>
        <dbReference type="ARBA" id="ARBA00022801"/>
    </source>
</evidence>
<reference evidence="8 9" key="1">
    <citation type="journal article" date="2019" name="Nat. Microbiol.">
        <title>Mediterranean grassland soil C-N compound turnover is dependent on rainfall and depth, and is mediated by genomically divergent microorganisms.</title>
        <authorList>
            <person name="Diamond S."/>
            <person name="Andeer P.F."/>
            <person name="Li Z."/>
            <person name="Crits-Christoph A."/>
            <person name="Burstein D."/>
            <person name="Anantharaman K."/>
            <person name="Lane K.R."/>
            <person name="Thomas B.C."/>
            <person name="Pan C."/>
            <person name="Northen T.R."/>
            <person name="Banfield J.F."/>
        </authorList>
    </citation>
    <scope>NUCLEOTIDE SEQUENCE [LARGE SCALE GENOMIC DNA]</scope>
    <source>
        <strain evidence="8">WS_8</strain>
    </source>
</reference>
<feature type="region of interest" description="Disordered" evidence="6">
    <location>
        <begin position="132"/>
        <end position="151"/>
    </location>
</feature>
<keyword evidence="5" id="KW-0482">Metalloprotease</keyword>
<evidence type="ECO:0000259" key="7">
    <source>
        <dbReference type="PROSITE" id="PS50249"/>
    </source>
</evidence>
<dbReference type="Proteomes" id="UP000316609">
    <property type="component" value="Unassembled WGS sequence"/>
</dbReference>
<dbReference type="GO" id="GO:0006508">
    <property type="term" value="P:proteolysis"/>
    <property type="evidence" value="ECO:0007669"/>
    <property type="project" value="UniProtKB-KW"/>
</dbReference>
<dbReference type="PROSITE" id="PS50249">
    <property type="entry name" value="MPN"/>
    <property type="match status" value="1"/>
</dbReference>
<dbReference type="SMART" id="SM00232">
    <property type="entry name" value="JAB_MPN"/>
    <property type="match status" value="1"/>
</dbReference>
<proteinExistence type="predicted"/>
<feature type="domain" description="MPN" evidence="7">
    <location>
        <begin position="1"/>
        <end position="127"/>
    </location>
</feature>
<gene>
    <name evidence="8" type="ORF">E6K78_07060</name>
</gene>
<dbReference type="PANTHER" id="PTHR34858:SF1">
    <property type="entry name" value="CYSO-CYSTEINE PEPTIDASE"/>
    <property type="match status" value="1"/>
</dbReference>
<dbReference type="AlphaFoldDB" id="A0A538TQG0"/>
<evidence type="ECO:0000256" key="4">
    <source>
        <dbReference type="ARBA" id="ARBA00022833"/>
    </source>
</evidence>